<keyword evidence="2" id="KW-1185">Reference proteome</keyword>
<name>A0ACC7VHE2_9BACI</name>
<dbReference type="Proteomes" id="UP000466692">
    <property type="component" value="Unassembled WGS sequence"/>
</dbReference>
<evidence type="ECO:0000313" key="2">
    <source>
        <dbReference type="Proteomes" id="UP000466692"/>
    </source>
</evidence>
<gene>
    <name evidence="1" type="ORF">GLW08_12340</name>
</gene>
<protein>
    <submittedName>
        <fullName evidence="1">LysR family transcriptional regulator</fullName>
    </submittedName>
</protein>
<dbReference type="EMBL" id="WMEU01000003">
    <property type="protein sequence ID" value="MYL54127.1"/>
    <property type="molecule type" value="Genomic_DNA"/>
</dbReference>
<sequence length="303" mass="34369">MVTPPEVDFTITSSYSKGEGDSDMNLHKLNYFIEIAKQRSYTKASKKLYVSQPALSKQMKLLEEEMGFPLFTRSAKGLELTEKGLSLYRDIEPLLNQLDHVVHQYQNHDTIRFGSTPLLSSYFLHKHYHKLEYTNFQVTAIEDDSQDLIPLLKANEIDAAIVQDIPSVKGLSSTLLFEDEFLAAIPSNSPIASQSSVTLEECFTQKQIIPPKGTSLHEKLQHIMAKNQFKSDVLETHYQAMAGIVSLGTGIAYLPEMMAKQIEYRGVTFLPIKGRPLKRDMYLYAITPSMLDFLFDKLSNESF</sequence>
<proteinExistence type="predicted"/>
<organism evidence="1 2">
    <name type="scientific">Pontibacillus yanchengensis</name>
    <dbReference type="NCBI Taxonomy" id="462910"/>
    <lineage>
        <taxon>Bacteria</taxon>
        <taxon>Bacillati</taxon>
        <taxon>Bacillota</taxon>
        <taxon>Bacilli</taxon>
        <taxon>Bacillales</taxon>
        <taxon>Bacillaceae</taxon>
        <taxon>Pontibacillus</taxon>
    </lineage>
</organism>
<comment type="caution">
    <text evidence="1">The sequence shown here is derived from an EMBL/GenBank/DDBJ whole genome shotgun (WGS) entry which is preliminary data.</text>
</comment>
<evidence type="ECO:0000313" key="1">
    <source>
        <dbReference type="EMBL" id="MYL54127.1"/>
    </source>
</evidence>
<accession>A0ACC7VHE2</accession>
<reference evidence="1" key="1">
    <citation type="submission" date="2019-11" db="EMBL/GenBank/DDBJ databases">
        <title>Genome sequences of 17 halophilic strains isolated from different environments.</title>
        <authorList>
            <person name="Furrow R.E."/>
        </authorList>
    </citation>
    <scope>NUCLEOTIDE SEQUENCE</scope>
    <source>
        <strain evidence="1">22510_22_Filter</strain>
    </source>
</reference>